<dbReference type="InterPro" id="IPR036165">
    <property type="entry name" value="YefM-like_sf"/>
</dbReference>
<comment type="caution">
    <text evidence="2">The sequence shown here is derived from an EMBL/GenBank/DDBJ whole genome shotgun (WGS) entry which is preliminary data.</text>
</comment>
<gene>
    <name evidence="2" type="ORF">GCM10023147_35380</name>
</gene>
<evidence type="ECO:0000313" key="3">
    <source>
        <dbReference type="Proteomes" id="UP001500635"/>
    </source>
</evidence>
<evidence type="ECO:0000256" key="1">
    <source>
        <dbReference type="ARBA" id="ARBA00009981"/>
    </source>
</evidence>
<sequence length="79" mass="8617">MAYPRVTLTVGDMTKTYKHTTDQTVAELLKIVETGDDVLITRDGKPIAVLTAALPTPQAVASMKAFDIPDSFYENLPGY</sequence>
<accession>A0ABP8K0Z5</accession>
<dbReference type="SUPFAM" id="SSF143120">
    <property type="entry name" value="YefM-like"/>
    <property type="match status" value="1"/>
</dbReference>
<evidence type="ECO:0008006" key="4">
    <source>
        <dbReference type="Google" id="ProtNLM"/>
    </source>
</evidence>
<organism evidence="2 3">
    <name type="scientific">Tsukamurella soli</name>
    <dbReference type="NCBI Taxonomy" id="644556"/>
    <lineage>
        <taxon>Bacteria</taxon>
        <taxon>Bacillati</taxon>
        <taxon>Actinomycetota</taxon>
        <taxon>Actinomycetes</taxon>
        <taxon>Mycobacteriales</taxon>
        <taxon>Tsukamurellaceae</taxon>
        <taxon>Tsukamurella</taxon>
    </lineage>
</organism>
<comment type="similarity">
    <text evidence="1">Belongs to the phD/YefM antitoxin family.</text>
</comment>
<dbReference type="NCBIfam" id="TIGR01552">
    <property type="entry name" value="phd_fam"/>
    <property type="match status" value="1"/>
</dbReference>
<proteinExistence type="inferred from homology"/>
<protein>
    <recommendedName>
        <fullName evidence="4">Antitoxin</fullName>
    </recommendedName>
</protein>
<dbReference type="Proteomes" id="UP001500635">
    <property type="component" value="Unassembled WGS sequence"/>
</dbReference>
<dbReference type="EMBL" id="BAABFR010000064">
    <property type="protein sequence ID" value="GAA4398773.1"/>
    <property type="molecule type" value="Genomic_DNA"/>
</dbReference>
<keyword evidence="3" id="KW-1185">Reference proteome</keyword>
<evidence type="ECO:0000313" key="2">
    <source>
        <dbReference type="EMBL" id="GAA4398773.1"/>
    </source>
</evidence>
<reference evidence="3" key="1">
    <citation type="journal article" date="2019" name="Int. J. Syst. Evol. Microbiol.">
        <title>The Global Catalogue of Microorganisms (GCM) 10K type strain sequencing project: providing services to taxonomists for standard genome sequencing and annotation.</title>
        <authorList>
            <consortium name="The Broad Institute Genomics Platform"/>
            <consortium name="The Broad Institute Genome Sequencing Center for Infectious Disease"/>
            <person name="Wu L."/>
            <person name="Ma J."/>
        </authorList>
    </citation>
    <scope>NUCLEOTIDE SEQUENCE [LARGE SCALE GENOMIC DNA]</scope>
    <source>
        <strain evidence="3">JCM 17688</strain>
    </source>
</reference>
<name>A0ABP8K0Z5_9ACTN</name>